<evidence type="ECO:0000313" key="2">
    <source>
        <dbReference type="EMBL" id="CAB1436952.1"/>
    </source>
</evidence>
<protein>
    <submittedName>
        <fullName evidence="2">Uncharacterized protein</fullName>
    </submittedName>
</protein>
<dbReference type="AlphaFoldDB" id="A0A9N7UVB9"/>
<accession>A0A9N7UVB9</accession>
<feature type="compositionally biased region" description="Basic and acidic residues" evidence="1">
    <location>
        <begin position="123"/>
        <end position="133"/>
    </location>
</feature>
<sequence length="133" mass="14399">MFLELVSKPGGKLFLCGRLSTVHGARPVLLPPPLLLLRASASALKLPRVLFKKSSELRCEPRGVCGAAPGVFPDSSPSTAARSPGSRLRPPAYRPPCLAAVTDASLQPRGNEHRRSPPNTRRLRADRLPVKHR</sequence>
<name>A0A9N7UVB9_PLEPL</name>
<dbReference type="EMBL" id="CADEAL010001961">
    <property type="protein sequence ID" value="CAB1436952.1"/>
    <property type="molecule type" value="Genomic_DNA"/>
</dbReference>
<gene>
    <name evidence="2" type="ORF">PLEPLA_LOCUS24985</name>
</gene>
<dbReference type="Proteomes" id="UP001153269">
    <property type="component" value="Unassembled WGS sequence"/>
</dbReference>
<comment type="caution">
    <text evidence="2">The sequence shown here is derived from an EMBL/GenBank/DDBJ whole genome shotgun (WGS) entry which is preliminary data.</text>
</comment>
<reference evidence="2" key="1">
    <citation type="submission" date="2020-03" db="EMBL/GenBank/DDBJ databases">
        <authorList>
            <person name="Weist P."/>
        </authorList>
    </citation>
    <scope>NUCLEOTIDE SEQUENCE</scope>
</reference>
<evidence type="ECO:0000256" key="1">
    <source>
        <dbReference type="SAM" id="MobiDB-lite"/>
    </source>
</evidence>
<feature type="region of interest" description="Disordered" evidence="1">
    <location>
        <begin position="66"/>
        <end position="133"/>
    </location>
</feature>
<evidence type="ECO:0000313" key="3">
    <source>
        <dbReference type="Proteomes" id="UP001153269"/>
    </source>
</evidence>
<organism evidence="2 3">
    <name type="scientific">Pleuronectes platessa</name>
    <name type="common">European plaice</name>
    <dbReference type="NCBI Taxonomy" id="8262"/>
    <lineage>
        <taxon>Eukaryota</taxon>
        <taxon>Metazoa</taxon>
        <taxon>Chordata</taxon>
        <taxon>Craniata</taxon>
        <taxon>Vertebrata</taxon>
        <taxon>Euteleostomi</taxon>
        <taxon>Actinopterygii</taxon>
        <taxon>Neopterygii</taxon>
        <taxon>Teleostei</taxon>
        <taxon>Neoteleostei</taxon>
        <taxon>Acanthomorphata</taxon>
        <taxon>Carangaria</taxon>
        <taxon>Pleuronectiformes</taxon>
        <taxon>Pleuronectoidei</taxon>
        <taxon>Pleuronectidae</taxon>
        <taxon>Pleuronectes</taxon>
    </lineage>
</organism>
<keyword evidence="3" id="KW-1185">Reference proteome</keyword>
<proteinExistence type="predicted"/>